<sequence length="374" mass="41078">MKVRSLLFGMLCMLALSASLVSCSDEDDVLDDSGSTVSLPQVRAYFLNEGTQKENNAGIMFYAPNGDAASISDIFKKQNNAQLGDVGQDMIVYEECLYVAVYGSNYLVKLNAAGVVQKRVSFVGDADLSAGIRSIAAEDGYIYASFYGGTVAKIDANTLQVEKKLTGVGSNLEGVAISERMLYVADSYKVVDSKYVYNKEVAVIDLNTFSLKEKLTVTQNPNMMTEEDDRVYLISWDYSAESYVLQMIEPKNGNKVSQLGYATHMAAKGDLLYLVDSRVDYSHWPEVSARNSFATYDAKSGKMNATSFLKNVPEELNTAVVYMIEVNGKNGDIYIATTGHGKTNGNVYRFKSDGSFVEKFDCGGQNPKRAVFFN</sequence>
<evidence type="ECO:0000313" key="3">
    <source>
        <dbReference type="Proteomes" id="UP000279562"/>
    </source>
</evidence>
<keyword evidence="3" id="KW-1185">Reference proteome</keyword>
<evidence type="ECO:0000256" key="1">
    <source>
        <dbReference type="SAM" id="SignalP"/>
    </source>
</evidence>
<reference evidence="2 3" key="1">
    <citation type="submission" date="2018-11" db="EMBL/GenBank/DDBJ databases">
        <title>Genomes From Bacteria Associated with the Canine Oral Cavity: a Test Case for Automated Genome-Based Taxonomic Assignment.</title>
        <authorList>
            <person name="Coil D.A."/>
            <person name="Jospin G."/>
            <person name="Darling A.E."/>
            <person name="Wallis C."/>
            <person name="Davis I.J."/>
            <person name="Harris S."/>
            <person name="Eisen J.A."/>
            <person name="Holcombe L.J."/>
            <person name="O'Flynn C."/>
        </authorList>
    </citation>
    <scope>NUCLEOTIDE SEQUENCE [LARGE SCALE GENOMIC DNA]</scope>
    <source>
        <strain evidence="2 3">OH1047_COT-310</strain>
    </source>
</reference>
<gene>
    <name evidence="2" type="ORF">EII33_12340</name>
</gene>
<accession>A0A3P1ZYY5</accession>
<feature type="chain" id="PRO_5017922386" description="Surface protein" evidence="1">
    <location>
        <begin position="25"/>
        <end position="374"/>
    </location>
</feature>
<protein>
    <recommendedName>
        <fullName evidence="4">Surface protein</fullName>
    </recommendedName>
</protein>
<keyword evidence="1" id="KW-0732">Signal</keyword>
<evidence type="ECO:0008006" key="4">
    <source>
        <dbReference type="Google" id="ProtNLM"/>
    </source>
</evidence>
<dbReference type="Proteomes" id="UP000279562">
    <property type="component" value="Unassembled WGS sequence"/>
</dbReference>
<dbReference type="EMBL" id="RQYF01000086">
    <property type="protein sequence ID" value="RRD88359.1"/>
    <property type="molecule type" value="Genomic_DNA"/>
</dbReference>
<organism evidence="2 3">
    <name type="scientific">Prevotella heparinolytica</name>
    <dbReference type="NCBI Taxonomy" id="28113"/>
    <lineage>
        <taxon>Bacteria</taxon>
        <taxon>Pseudomonadati</taxon>
        <taxon>Bacteroidota</taxon>
        <taxon>Bacteroidia</taxon>
        <taxon>Bacteroidales</taxon>
        <taxon>Bacteroidaceae</taxon>
        <taxon>Bacteroides</taxon>
    </lineage>
</organism>
<dbReference type="SUPFAM" id="SSF101898">
    <property type="entry name" value="NHL repeat"/>
    <property type="match status" value="1"/>
</dbReference>
<dbReference type="InterPro" id="IPR015943">
    <property type="entry name" value="WD40/YVTN_repeat-like_dom_sf"/>
</dbReference>
<dbReference type="AlphaFoldDB" id="A0A3P1ZYY5"/>
<feature type="signal peptide" evidence="1">
    <location>
        <begin position="1"/>
        <end position="24"/>
    </location>
</feature>
<name>A0A3P1ZYY5_9BACE</name>
<dbReference type="PROSITE" id="PS51257">
    <property type="entry name" value="PROKAR_LIPOPROTEIN"/>
    <property type="match status" value="1"/>
</dbReference>
<proteinExistence type="predicted"/>
<evidence type="ECO:0000313" key="2">
    <source>
        <dbReference type="EMBL" id="RRD88359.1"/>
    </source>
</evidence>
<dbReference type="RefSeq" id="WP_125239961.1">
    <property type="nucleotide sequence ID" value="NZ_JBGYGT010000164.1"/>
</dbReference>
<comment type="caution">
    <text evidence="2">The sequence shown here is derived from an EMBL/GenBank/DDBJ whole genome shotgun (WGS) entry which is preliminary data.</text>
</comment>
<dbReference type="Gene3D" id="2.130.10.10">
    <property type="entry name" value="YVTN repeat-like/Quinoprotein amine dehydrogenase"/>
    <property type="match status" value="1"/>
</dbReference>